<gene>
    <name evidence="1" type="ORF">ACFOWD_09105</name>
</gene>
<comment type="caution">
    <text evidence="1">The sequence shown here is derived from an EMBL/GenBank/DDBJ whole genome shotgun (WGS) entry which is preliminary data.</text>
</comment>
<name>A0ABV8RCQ1_9FLAO</name>
<dbReference type="RefSeq" id="WP_377409956.1">
    <property type="nucleotide sequence ID" value="NZ_JBHSCY010000002.1"/>
</dbReference>
<sequence length="304" mass="35598">MKKLMYFIIFVSTINSYGLQRILYVDGFIDILGNKAKENELLTLASENNFKSLILYDLDKIDKKLFHLADSTKNNVLINFIKKAKTVYKIKEIGASGENGGFFINEIDAYNKTRKDPLERFDVYNLEYEYWKTTKSDLGGYYCENYLRKNGIPCTREGSYKYYLETLSIMNCLAEESDTPIKVEAYIGKYQNKEIKHITNNVDRLLISSYESSPKKAFKNIKNRLNIFIRNNAKIELSIILSSEVRYMGGFLKYSSLDEAEKELLSYLNTDQNKLNFTGFTYYNYSYLKKSLDFFNFRKTGVRR</sequence>
<organism evidence="1 2">
    <name type="scientific">Polaribacter marinivivus</name>
    <dbReference type="NCBI Taxonomy" id="1524260"/>
    <lineage>
        <taxon>Bacteria</taxon>
        <taxon>Pseudomonadati</taxon>
        <taxon>Bacteroidota</taxon>
        <taxon>Flavobacteriia</taxon>
        <taxon>Flavobacteriales</taxon>
        <taxon>Flavobacteriaceae</taxon>
    </lineage>
</organism>
<dbReference type="EMBL" id="JBHSCY010000002">
    <property type="protein sequence ID" value="MFC4269059.1"/>
    <property type="molecule type" value="Genomic_DNA"/>
</dbReference>
<evidence type="ECO:0000313" key="2">
    <source>
        <dbReference type="Proteomes" id="UP001595826"/>
    </source>
</evidence>
<protein>
    <submittedName>
        <fullName evidence="1">Uncharacterized protein</fullName>
    </submittedName>
</protein>
<dbReference type="Proteomes" id="UP001595826">
    <property type="component" value="Unassembled WGS sequence"/>
</dbReference>
<reference evidence="2" key="1">
    <citation type="journal article" date="2019" name="Int. J. Syst. Evol. Microbiol.">
        <title>The Global Catalogue of Microorganisms (GCM) 10K type strain sequencing project: providing services to taxonomists for standard genome sequencing and annotation.</title>
        <authorList>
            <consortium name="The Broad Institute Genomics Platform"/>
            <consortium name="The Broad Institute Genome Sequencing Center for Infectious Disease"/>
            <person name="Wu L."/>
            <person name="Ma J."/>
        </authorList>
    </citation>
    <scope>NUCLEOTIDE SEQUENCE [LARGE SCALE GENOMIC DNA]</scope>
    <source>
        <strain evidence="2">CECT 8655</strain>
    </source>
</reference>
<proteinExistence type="predicted"/>
<evidence type="ECO:0000313" key="1">
    <source>
        <dbReference type="EMBL" id="MFC4269059.1"/>
    </source>
</evidence>
<keyword evidence="2" id="KW-1185">Reference proteome</keyword>
<accession>A0ABV8RCQ1</accession>